<evidence type="ECO:0000313" key="2">
    <source>
        <dbReference type="Proteomes" id="UP000824533"/>
    </source>
</evidence>
<dbReference type="Proteomes" id="UP000824533">
    <property type="component" value="Linkage Group LG22"/>
</dbReference>
<reference evidence="1 2" key="1">
    <citation type="journal article" date="2021" name="Front. Genet.">
        <title>Chromosome-Level Genome Assembly Reveals Significant Gene Expansion in the Toll and IMD Signaling Pathways of Dendrolimus kikuchii.</title>
        <authorList>
            <person name="Zhou J."/>
            <person name="Wu P."/>
            <person name="Xiong Z."/>
            <person name="Liu N."/>
            <person name="Zhao N."/>
            <person name="Ji M."/>
            <person name="Qiu Y."/>
            <person name="Yang B."/>
        </authorList>
    </citation>
    <scope>NUCLEOTIDE SEQUENCE [LARGE SCALE GENOMIC DNA]</scope>
    <source>
        <strain evidence="1">Ann1</strain>
    </source>
</reference>
<keyword evidence="2" id="KW-1185">Reference proteome</keyword>
<accession>A0ACC1CL80</accession>
<proteinExistence type="predicted"/>
<name>A0ACC1CL80_9NEOP</name>
<sequence>MRVVILFAITFMCLQTLECQVTGDARSILNSRLNFFDIDLLRYTVEDKKGNVMVSPLCIRNTLTMLLKGAFDSTAAEITRALRLSPVIEEQNNEIKIYLNSFPTGSDNAILENANALFTNKNLKLKKEYENTVVKVHNSEVLKVDFKNPTAAANLLNEWVNKKTKGHIPAIIQPDQIDPTAEVVVANAVYFKSLWKYAFKTRSRGVCFYSLYRPCFKVPMMELDAVLNYRYVPNLRAHAVELPYQGDRYSMILLIPRDRDGATSLVRDLPFMSLPQIAELMEPIDVRISMPKFTVTYGEDMVATLRNMRVKTLFEPTANLSGIFEGTTPHVTTIYHKVYMSVDENGTVAAAASVANVVPLINSGVELRVDRPFVFFIRDNKSGFVLFEGKIEEPVEYPKAPEANHPPLEPEGTFPAELVDILNINEF</sequence>
<protein>
    <submittedName>
        <fullName evidence="1">Uncharacterized protein</fullName>
    </submittedName>
</protein>
<organism evidence="1 2">
    <name type="scientific">Dendrolimus kikuchii</name>
    <dbReference type="NCBI Taxonomy" id="765133"/>
    <lineage>
        <taxon>Eukaryota</taxon>
        <taxon>Metazoa</taxon>
        <taxon>Ecdysozoa</taxon>
        <taxon>Arthropoda</taxon>
        <taxon>Hexapoda</taxon>
        <taxon>Insecta</taxon>
        <taxon>Pterygota</taxon>
        <taxon>Neoptera</taxon>
        <taxon>Endopterygota</taxon>
        <taxon>Lepidoptera</taxon>
        <taxon>Glossata</taxon>
        <taxon>Ditrysia</taxon>
        <taxon>Bombycoidea</taxon>
        <taxon>Lasiocampidae</taxon>
        <taxon>Dendrolimus</taxon>
    </lineage>
</organism>
<dbReference type="EMBL" id="CM034408">
    <property type="protein sequence ID" value="KAJ0172288.1"/>
    <property type="molecule type" value="Genomic_DNA"/>
</dbReference>
<gene>
    <name evidence="1" type="ORF">K1T71_012261</name>
</gene>
<comment type="caution">
    <text evidence="1">The sequence shown here is derived from an EMBL/GenBank/DDBJ whole genome shotgun (WGS) entry which is preliminary data.</text>
</comment>
<evidence type="ECO:0000313" key="1">
    <source>
        <dbReference type="EMBL" id="KAJ0172288.1"/>
    </source>
</evidence>